<evidence type="ECO:0000256" key="4">
    <source>
        <dbReference type="ARBA" id="ARBA00022989"/>
    </source>
</evidence>
<evidence type="ECO:0000256" key="1">
    <source>
        <dbReference type="ARBA" id="ARBA00004167"/>
    </source>
</evidence>
<accession>A0A5C5XU00</accession>
<evidence type="ECO:0000256" key="6">
    <source>
        <dbReference type="SAM" id="MobiDB-lite"/>
    </source>
</evidence>
<dbReference type="PANTHER" id="PTHR30093">
    <property type="entry name" value="GENERAL SECRETION PATHWAY PROTEIN G"/>
    <property type="match status" value="1"/>
</dbReference>
<evidence type="ECO:0000256" key="2">
    <source>
        <dbReference type="ARBA" id="ARBA00022481"/>
    </source>
</evidence>
<comment type="caution">
    <text evidence="8">The sequence shown here is derived from an EMBL/GenBank/DDBJ whole genome shotgun (WGS) entry which is preliminary data.</text>
</comment>
<feature type="region of interest" description="Disordered" evidence="6">
    <location>
        <begin position="47"/>
        <end position="125"/>
    </location>
</feature>
<keyword evidence="9" id="KW-1185">Reference proteome</keyword>
<organism evidence="8 9">
    <name type="scientific">Crateriforma conspicua</name>
    <dbReference type="NCBI Taxonomy" id="2527996"/>
    <lineage>
        <taxon>Bacteria</taxon>
        <taxon>Pseudomonadati</taxon>
        <taxon>Planctomycetota</taxon>
        <taxon>Planctomycetia</taxon>
        <taxon>Planctomycetales</taxon>
        <taxon>Planctomycetaceae</taxon>
        <taxon>Crateriforma</taxon>
    </lineage>
</organism>
<feature type="compositionally biased region" description="Pro residues" evidence="6">
    <location>
        <begin position="57"/>
        <end position="69"/>
    </location>
</feature>
<feature type="compositionally biased region" description="Basic and acidic residues" evidence="6">
    <location>
        <begin position="115"/>
        <end position="125"/>
    </location>
</feature>
<sequence length="731" mass="80092">MSLCSISRRDIARRWSLTFIALVLFGTLPGCGESAEDKMMRAAMRVRPQADGDEPDPPASRPAPKPAAQPAPEKKVAAAAQAPSKPAPAAQESANPPAGDATPDDAPSTGMQPIEQRKPEAPLDDQQRRAMAIKNLEAITEALMAYKDDNGRLPIAAMVHEGFPTLSWRVTLLPYLGYQDLYDQFDPTLPWNRGKNKELLKYIPDVYVSPERFDTKTNWMLPAHETFIFGENRAPRDVRIEDGLGDTLMLVEVQDSLAVEWTQPKDFDPPDRRDFKDLLGAQRGDGILGAWANGYTTFLSSGVGASQLAAAMSYESGEPFRAAQIHRDPDAGPVAGNAMTSTVSTTTTASATSPSTPRTTTATISQGPRPRGRVVERLNEMKPSREEINRAGKRLQDIYADRIREAEQLTQKRKILSEMLIQAERLEADPAGAYALRSAAMKLAVDTGDIRSLLRAVDSRVQRFAVDPYEVNATALAAFAERNMRNDNARRAASEFAKRAVVTIRDGILQDDYDGCGKLASMAAAMQKSDSGNRYQLNLRNRNEVDPQKLWTRLSSLLSSTKQRYADAAEQLALFRQDDSDGDAASSVGRFLCFIKGDWQTGLPLLTQGGIEALQTAAQRDLQGAANVGEQVALGDMWWELGQRAKAGVYKQGALDRAGFWYESVYEVMPESLDKLHVKARLDELNEGVPGSPLAALRQLSLHLQISPDATLEQLATGNGRAFGNDDDDDD</sequence>
<evidence type="ECO:0000313" key="8">
    <source>
        <dbReference type="EMBL" id="TWT65853.1"/>
    </source>
</evidence>
<dbReference type="Proteomes" id="UP000317238">
    <property type="component" value="Unassembled WGS sequence"/>
</dbReference>
<keyword evidence="5" id="KW-0472">Membrane</keyword>
<protein>
    <recommendedName>
        <fullName evidence="7">DUF1559 domain-containing protein</fullName>
    </recommendedName>
</protein>
<evidence type="ECO:0000313" key="9">
    <source>
        <dbReference type="Proteomes" id="UP000317238"/>
    </source>
</evidence>
<dbReference type="EMBL" id="SJPL01000002">
    <property type="protein sequence ID" value="TWT65853.1"/>
    <property type="molecule type" value="Genomic_DNA"/>
</dbReference>
<keyword evidence="3" id="KW-0812">Transmembrane</keyword>
<dbReference type="InterPro" id="IPR011453">
    <property type="entry name" value="DUF1559"/>
</dbReference>
<proteinExistence type="predicted"/>
<evidence type="ECO:0000259" key="7">
    <source>
        <dbReference type="Pfam" id="PF07596"/>
    </source>
</evidence>
<evidence type="ECO:0000256" key="5">
    <source>
        <dbReference type="ARBA" id="ARBA00023136"/>
    </source>
</evidence>
<dbReference type="RefSeq" id="WP_197204120.1">
    <property type="nucleotide sequence ID" value="NZ_SJPL01000002.1"/>
</dbReference>
<feature type="compositionally biased region" description="Low complexity" evidence="6">
    <location>
        <begin position="343"/>
        <end position="363"/>
    </location>
</feature>
<dbReference type="PANTHER" id="PTHR30093:SF44">
    <property type="entry name" value="TYPE II SECRETION SYSTEM CORE PROTEIN G"/>
    <property type="match status" value="1"/>
</dbReference>
<feature type="domain" description="DUF1559" evidence="7">
    <location>
        <begin position="128"/>
        <end position="200"/>
    </location>
</feature>
<comment type="subcellular location">
    <subcellularLocation>
        <location evidence="1">Membrane</location>
        <topology evidence="1">Single-pass membrane protein</topology>
    </subcellularLocation>
</comment>
<dbReference type="Pfam" id="PF07596">
    <property type="entry name" value="SBP_bac_10"/>
    <property type="match status" value="2"/>
</dbReference>
<dbReference type="GO" id="GO:0016020">
    <property type="term" value="C:membrane"/>
    <property type="evidence" value="ECO:0007669"/>
    <property type="project" value="UniProtKB-SubCell"/>
</dbReference>
<name>A0A5C5XU00_9PLAN</name>
<evidence type="ECO:0000256" key="3">
    <source>
        <dbReference type="ARBA" id="ARBA00022692"/>
    </source>
</evidence>
<keyword evidence="2" id="KW-0488">Methylation</keyword>
<keyword evidence="4" id="KW-1133">Transmembrane helix</keyword>
<feature type="region of interest" description="Disordered" evidence="6">
    <location>
        <begin position="343"/>
        <end position="371"/>
    </location>
</feature>
<dbReference type="AlphaFoldDB" id="A0A5C5XU00"/>
<reference evidence="8 9" key="1">
    <citation type="submission" date="2019-02" db="EMBL/GenBank/DDBJ databases">
        <title>Deep-cultivation of Planctomycetes and their phenomic and genomic characterization uncovers novel biology.</title>
        <authorList>
            <person name="Wiegand S."/>
            <person name="Jogler M."/>
            <person name="Boedeker C."/>
            <person name="Pinto D."/>
            <person name="Vollmers J."/>
            <person name="Rivas-Marin E."/>
            <person name="Kohn T."/>
            <person name="Peeters S.H."/>
            <person name="Heuer A."/>
            <person name="Rast P."/>
            <person name="Oberbeckmann S."/>
            <person name="Bunk B."/>
            <person name="Jeske O."/>
            <person name="Meyerdierks A."/>
            <person name="Storesund J.E."/>
            <person name="Kallscheuer N."/>
            <person name="Luecker S."/>
            <person name="Lage O.M."/>
            <person name="Pohl T."/>
            <person name="Merkel B.J."/>
            <person name="Hornburger P."/>
            <person name="Mueller R.-W."/>
            <person name="Bruemmer F."/>
            <person name="Labrenz M."/>
            <person name="Spormann A.M."/>
            <person name="Op Den Camp H."/>
            <person name="Overmann J."/>
            <person name="Amann R."/>
            <person name="Jetten M.S.M."/>
            <person name="Mascher T."/>
            <person name="Medema M.H."/>
            <person name="Devos D.P."/>
            <person name="Kaster A.-K."/>
            <person name="Ovreas L."/>
            <person name="Rohde M."/>
            <person name="Galperin M.Y."/>
            <person name="Jogler C."/>
        </authorList>
    </citation>
    <scope>NUCLEOTIDE SEQUENCE [LARGE SCALE GENOMIC DNA]</scope>
    <source>
        <strain evidence="8 9">Pan14r</strain>
    </source>
</reference>
<feature type="domain" description="DUF1559" evidence="7">
    <location>
        <begin position="207"/>
        <end position="337"/>
    </location>
</feature>
<feature type="compositionally biased region" description="Low complexity" evidence="6">
    <location>
        <begin position="70"/>
        <end position="107"/>
    </location>
</feature>
<gene>
    <name evidence="8" type="ORF">Pan14r_54030</name>
</gene>